<gene>
    <name evidence="8" type="ORF">RIF25_10610</name>
</gene>
<keyword evidence="3 6" id="KW-0605">Phycobilisome</keyword>
<dbReference type="PROSITE" id="PS51445">
    <property type="entry name" value="PBS_LINKER"/>
    <property type="match status" value="1"/>
</dbReference>
<accession>A0AAE4FS20</accession>
<dbReference type="AlphaFoldDB" id="A0AAE4FS20"/>
<evidence type="ECO:0000259" key="7">
    <source>
        <dbReference type="PROSITE" id="PS51445"/>
    </source>
</evidence>
<keyword evidence="2" id="KW-0042">Antenna complex</keyword>
<name>A0AAE4FS20_9CYAN</name>
<dbReference type="InterPro" id="IPR001297">
    <property type="entry name" value="PBS_linker_dom"/>
</dbReference>
<dbReference type="GO" id="GO:0015979">
    <property type="term" value="P:photosynthesis"/>
    <property type="evidence" value="ECO:0007669"/>
    <property type="project" value="InterPro"/>
</dbReference>
<dbReference type="PANTHER" id="PTHR34011">
    <property type="entry name" value="PHYCOBILISOME 32.1 KDA LINKER POLYPEPTIDE, PHYCOCYANIN-ASSOCIATED, ROD 2-RELATED"/>
    <property type="match status" value="1"/>
</dbReference>
<dbReference type="Proteomes" id="UP001268256">
    <property type="component" value="Unassembled WGS sequence"/>
</dbReference>
<evidence type="ECO:0000256" key="6">
    <source>
        <dbReference type="PROSITE-ProRule" id="PRU00775"/>
    </source>
</evidence>
<reference evidence="9" key="1">
    <citation type="submission" date="2023-07" db="EMBL/GenBank/DDBJ databases">
        <authorList>
            <person name="Luz R."/>
            <person name="Cordeiro R."/>
            <person name="Fonseca A."/>
            <person name="Goncalves V."/>
        </authorList>
    </citation>
    <scope>NUCLEOTIDE SEQUENCE [LARGE SCALE GENOMIC DNA]</scope>
    <source>
        <strain evidence="9">BACA0444</strain>
    </source>
</reference>
<dbReference type="EMBL" id="JAVMIP010000010">
    <property type="protein sequence ID" value="MDS3861258.1"/>
    <property type="molecule type" value="Genomic_DNA"/>
</dbReference>
<keyword evidence="5" id="KW-0472">Membrane</keyword>
<comment type="subcellular location">
    <subcellularLocation>
        <location evidence="1">Endomembrane system</location>
    </subcellularLocation>
</comment>
<dbReference type="Gene3D" id="1.10.3130.20">
    <property type="entry name" value="Phycobilisome linker domain"/>
    <property type="match status" value="1"/>
</dbReference>
<dbReference type="GO" id="GO:0012505">
    <property type="term" value="C:endomembrane system"/>
    <property type="evidence" value="ECO:0007669"/>
    <property type="project" value="UniProtKB-SubCell"/>
</dbReference>
<protein>
    <submittedName>
        <fullName evidence="8">Phycobilisome rod-core linker polypeptide</fullName>
    </submittedName>
</protein>
<evidence type="ECO:0000256" key="3">
    <source>
        <dbReference type="ARBA" id="ARBA00022738"/>
    </source>
</evidence>
<evidence type="ECO:0000256" key="1">
    <source>
        <dbReference type="ARBA" id="ARBA00004308"/>
    </source>
</evidence>
<comment type="caution">
    <text evidence="8">The sequence shown here is derived from an EMBL/GenBank/DDBJ whole genome shotgun (WGS) entry which is preliminary data.</text>
</comment>
<keyword evidence="4" id="KW-0793">Thylakoid</keyword>
<sequence>MSIPLLAYSPSSQNQRVTGFEVANEDTPRLYSLVDAPEASDLDELIWAAYRQVFSEHVLLQSYRQGNLESQLRNRAISVRDFIRGLAKSEVLRRLLVETNSNYRLVEVGLKRILGRSPYNKDEELAWSIRIATEGWDGFVDALVDSDEYSQNFGDNTVPYQRRRYQDRPFNLVTPRYADYWRNKLEDGRYKWGDIKNFLAMARTVQVTPLRYNSVKTDNIKIPDMSRDGSGTALASINSTASFPLR</sequence>
<organism evidence="8 9">
    <name type="scientific">Pseudocalidococcus azoricus BACA0444</name>
    <dbReference type="NCBI Taxonomy" id="2918990"/>
    <lineage>
        <taxon>Bacteria</taxon>
        <taxon>Bacillati</taxon>
        <taxon>Cyanobacteriota</taxon>
        <taxon>Cyanophyceae</taxon>
        <taxon>Acaryochloridales</taxon>
        <taxon>Thermosynechococcaceae</taxon>
        <taxon>Pseudocalidococcus</taxon>
        <taxon>Pseudocalidococcus azoricus</taxon>
    </lineage>
</organism>
<comment type="similarity">
    <text evidence="6">Belongs to the phycobilisome linker protein family.</text>
</comment>
<evidence type="ECO:0000256" key="4">
    <source>
        <dbReference type="ARBA" id="ARBA00023078"/>
    </source>
</evidence>
<keyword evidence="9" id="KW-1185">Reference proteome</keyword>
<evidence type="ECO:0000313" key="9">
    <source>
        <dbReference type="Proteomes" id="UP001268256"/>
    </source>
</evidence>
<evidence type="ECO:0000256" key="2">
    <source>
        <dbReference type="ARBA" id="ARBA00022549"/>
    </source>
</evidence>
<proteinExistence type="inferred from homology"/>
<dbReference type="RefSeq" id="WP_322878504.1">
    <property type="nucleotide sequence ID" value="NZ_JAVMIP010000010.1"/>
</dbReference>
<dbReference type="InterPro" id="IPR038255">
    <property type="entry name" value="PBS_linker_sf"/>
</dbReference>
<feature type="domain" description="PBS-linker" evidence="7">
    <location>
        <begin position="11"/>
        <end position="189"/>
    </location>
</feature>
<evidence type="ECO:0000313" key="8">
    <source>
        <dbReference type="EMBL" id="MDS3861258.1"/>
    </source>
</evidence>
<evidence type="ECO:0000256" key="5">
    <source>
        <dbReference type="ARBA" id="ARBA00023136"/>
    </source>
</evidence>
<dbReference type="GO" id="GO:0030089">
    <property type="term" value="C:phycobilisome"/>
    <property type="evidence" value="ECO:0007669"/>
    <property type="project" value="UniProtKB-UniRule"/>
</dbReference>
<dbReference type="Pfam" id="PF00427">
    <property type="entry name" value="PBS_linker_poly"/>
    <property type="match status" value="1"/>
</dbReference>